<evidence type="ECO:0000256" key="7">
    <source>
        <dbReference type="ARBA" id="ARBA00022962"/>
    </source>
</evidence>
<dbReference type="GO" id="GO:0004360">
    <property type="term" value="F:glutamine-fructose-6-phosphate transaminase (isomerizing) activity"/>
    <property type="evidence" value="ECO:0007669"/>
    <property type="project" value="UniProtKB-EC"/>
</dbReference>
<dbReference type="NCBIfam" id="TIGR01135">
    <property type="entry name" value="glmS"/>
    <property type="match status" value="1"/>
</dbReference>
<dbReference type="PANTHER" id="PTHR10937:SF0">
    <property type="entry name" value="GLUTAMINE--FRUCTOSE-6-PHOSPHATE TRANSAMINASE (ISOMERIZING)"/>
    <property type="match status" value="1"/>
</dbReference>
<dbReference type="NCBIfam" id="NF001484">
    <property type="entry name" value="PRK00331.1"/>
    <property type="match status" value="1"/>
</dbReference>
<dbReference type="Gene3D" id="3.40.50.10490">
    <property type="entry name" value="Glucose-6-phosphate isomerase like protein, domain 1"/>
    <property type="match status" value="2"/>
</dbReference>
<dbReference type="EC" id="2.6.1.16" evidence="2 8"/>
<dbReference type="InterPro" id="IPR046348">
    <property type="entry name" value="SIS_dom_sf"/>
</dbReference>
<sequence>MCGIVAYVGHREAAPLILKGLKRLEYRGYDSAGIALLNGHGLKVYKKKGKVSDLEGELKDKELKARIGIGHTRWATHGEPNDINAHPHYSTNKRLAIIHNGIIENYAAIKQSLVNKGYSFESATDTEVLIKFIEDIQTNMFCTLEEAVRIALHEVVGAYAIVIIDEENPTQLIAARKGSPLVIGVGEDEFFFASDATPIIEYTKEVVYLDDYEIAIVKDNELVIKNLANEDIAPYIETVELELEAIEKGGYDHFMLKEIFEQPRSIADSMRGRINLDSASLQLGGLRDYLDKIAKTDRIVIVACGTSWHAGLVGEYLFEELARVNVEVEYASEFRYRNPIIKEGDIVIAISQSGETADTMAALELAKSKGAIILGVCNVVGSSIARITHAGVYTHAGPEIGVASTKAFTAQVTVLSLIAIATAHKKGTISQDLYRELLFGLDAIPAKVEKILKSAEKIKDISKLFTFASNFIFLGRGLNFPVALEGALKLKEISYIHAEGYPAAEMKHGPIALIDEDMPVVFIATKDASYEKIVSNIQEVKARKGRVIAIVTEGDTLIPKMVDFVVEVPRTNDLLLPLLTSIPLQLISYYIAVLRGRNVDQPRNLAKSVTVE</sequence>
<evidence type="ECO:0000259" key="10">
    <source>
        <dbReference type="PROSITE" id="PS51464"/>
    </source>
</evidence>
<evidence type="ECO:0000256" key="2">
    <source>
        <dbReference type="ARBA" id="ARBA00012916"/>
    </source>
</evidence>
<dbReference type="Pfam" id="PF13522">
    <property type="entry name" value="GATase_6"/>
    <property type="match status" value="1"/>
</dbReference>
<dbReference type="Pfam" id="PF01380">
    <property type="entry name" value="SIS"/>
    <property type="match status" value="2"/>
</dbReference>
<dbReference type="PANTHER" id="PTHR10937">
    <property type="entry name" value="GLUCOSAMINE--FRUCTOSE-6-PHOSPHATE AMINOTRANSFERASE, ISOMERIZING"/>
    <property type="match status" value="1"/>
</dbReference>
<evidence type="ECO:0000256" key="5">
    <source>
        <dbReference type="ARBA" id="ARBA00022679"/>
    </source>
</evidence>
<dbReference type="CDD" id="cd00714">
    <property type="entry name" value="GFAT"/>
    <property type="match status" value="1"/>
</dbReference>
<accession>A0ABW5J7U5</accession>
<keyword evidence="7" id="KW-0315">Glutamine amidotransferase</keyword>
<keyword evidence="12" id="KW-1185">Reference proteome</keyword>
<dbReference type="CDD" id="cd05009">
    <property type="entry name" value="SIS_GlmS_GlmD_2"/>
    <property type="match status" value="1"/>
</dbReference>
<keyword evidence="8" id="KW-0963">Cytoplasm</keyword>
<dbReference type="SUPFAM" id="SSF56235">
    <property type="entry name" value="N-terminal nucleophile aminohydrolases (Ntn hydrolases)"/>
    <property type="match status" value="1"/>
</dbReference>
<feature type="domain" description="Glutamine amidotransferase type-2" evidence="9">
    <location>
        <begin position="2"/>
        <end position="220"/>
    </location>
</feature>
<feature type="initiator methionine" description="Removed" evidence="8">
    <location>
        <position position="1"/>
    </location>
</feature>
<dbReference type="Proteomes" id="UP001597510">
    <property type="component" value="Unassembled WGS sequence"/>
</dbReference>
<feature type="active site" description="For Fru-6P isomerization activity" evidence="8">
    <location>
        <position position="607"/>
    </location>
</feature>
<evidence type="ECO:0000313" key="11">
    <source>
        <dbReference type="EMBL" id="MFD2521634.1"/>
    </source>
</evidence>
<evidence type="ECO:0000256" key="6">
    <source>
        <dbReference type="ARBA" id="ARBA00022737"/>
    </source>
</evidence>
<keyword evidence="5 8" id="KW-0808">Transferase</keyword>
<dbReference type="HAMAP" id="MF_00164">
    <property type="entry name" value="GlmS"/>
    <property type="match status" value="1"/>
</dbReference>
<dbReference type="SUPFAM" id="SSF53697">
    <property type="entry name" value="SIS domain"/>
    <property type="match status" value="1"/>
</dbReference>
<keyword evidence="4 8" id="KW-0032">Aminotransferase</keyword>
<comment type="caution">
    <text evidence="11">The sequence shown here is derived from an EMBL/GenBank/DDBJ whole genome shotgun (WGS) entry which is preliminary data.</text>
</comment>
<evidence type="ECO:0000256" key="1">
    <source>
        <dbReference type="ARBA" id="ARBA00001031"/>
    </source>
</evidence>
<reference evidence="12" key="1">
    <citation type="journal article" date="2019" name="Int. J. Syst. Evol. Microbiol.">
        <title>The Global Catalogue of Microorganisms (GCM) 10K type strain sequencing project: providing services to taxonomists for standard genome sequencing and annotation.</title>
        <authorList>
            <consortium name="The Broad Institute Genomics Platform"/>
            <consortium name="The Broad Institute Genome Sequencing Center for Infectious Disease"/>
            <person name="Wu L."/>
            <person name="Ma J."/>
        </authorList>
    </citation>
    <scope>NUCLEOTIDE SEQUENCE [LARGE SCALE GENOMIC DNA]</scope>
    <source>
        <strain evidence="12">KCTC 52344</strain>
    </source>
</reference>
<comment type="subcellular location">
    <subcellularLocation>
        <location evidence="8">Cytoplasm</location>
    </subcellularLocation>
</comment>
<feature type="domain" description="SIS" evidence="10">
    <location>
        <begin position="289"/>
        <end position="428"/>
    </location>
</feature>
<evidence type="ECO:0000256" key="4">
    <source>
        <dbReference type="ARBA" id="ARBA00022576"/>
    </source>
</evidence>
<comment type="subunit">
    <text evidence="8">Homodimer.</text>
</comment>
<evidence type="ECO:0000256" key="8">
    <source>
        <dbReference type="HAMAP-Rule" id="MF_00164"/>
    </source>
</evidence>
<comment type="catalytic activity">
    <reaction evidence="1 8">
        <text>D-fructose 6-phosphate + L-glutamine = D-glucosamine 6-phosphate + L-glutamate</text>
        <dbReference type="Rhea" id="RHEA:13237"/>
        <dbReference type="ChEBI" id="CHEBI:29985"/>
        <dbReference type="ChEBI" id="CHEBI:58359"/>
        <dbReference type="ChEBI" id="CHEBI:58725"/>
        <dbReference type="ChEBI" id="CHEBI:61527"/>
        <dbReference type="EC" id="2.6.1.16"/>
    </reaction>
</comment>
<dbReference type="InterPro" id="IPR001347">
    <property type="entry name" value="SIS_dom"/>
</dbReference>
<feature type="active site" description="Nucleophile; for GATase activity" evidence="8">
    <location>
        <position position="2"/>
    </location>
</feature>
<dbReference type="InterPro" id="IPR005855">
    <property type="entry name" value="GFAT"/>
</dbReference>
<comment type="function">
    <text evidence="8">Catalyzes the first step in hexosamine metabolism, converting fructose-6P into glucosamine-6P using glutamine as a nitrogen source.</text>
</comment>
<evidence type="ECO:0000313" key="12">
    <source>
        <dbReference type="Proteomes" id="UP001597510"/>
    </source>
</evidence>
<name>A0ABW5J7U5_9BACT</name>
<dbReference type="InterPro" id="IPR035490">
    <property type="entry name" value="GlmS/FrlB_SIS"/>
</dbReference>
<dbReference type="PROSITE" id="PS51464">
    <property type="entry name" value="SIS"/>
    <property type="match status" value="2"/>
</dbReference>
<dbReference type="InterPro" id="IPR035466">
    <property type="entry name" value="GlmS/AgaS_SIS"/>
</dbReference>
<dbReference type="PROSITE" id="PS51278">
    <property type="entry name" value="GATASE_TYPE_2"/>
    <property type="match status" value="1"/>
</dbReference>
<gene>
    <name evidence="8 11" type="primary">glmS</name>
    <name evidence="11" type="ORF">ACFSR2_12125</name>
</gene>
<dbReference type="InterPro" id="IPR017932">
    <property type="entry name" value="GATase_2_dom"/>
</dbReference>
<feature type="domain" description="SIS" evidence="10">
    <location>
        <begin position="461"/>
        <end position="602"/>
    </location>
</feature>
<evidence type="ECO:0000256" key="3">
    <source>
        <dbReference type="ARBA" id="ARBA00016090"/>
    </source>
</evidence>
<dbReference type="EMBL" id="JBHULC010000011">
    <property type="protein sequence ID" value="MFD2521634.1"/>
    <property type="molecule type" value="Genomic_DNA"/>
</dbReference>
<dbReference type="InterPro" id="IPR029055">
    <property type="entry name" value="Ntn_hydrolases_N"/>
</dbReference>
<dbReference type="CDD" id="cd05008">
    <property type="entry name" value="SIS_GlmS_GlmD_1"/>
    <property type="match status" value="1"/>
</dbReference>
<dbReference type="InterPro" id="IPR047084">
    <property type="entry name" value="GFAT_N"/>
</dbReference>
<organism evidence="11 12">
    <name type="scientific">Emticicia soli</name>
    <dbReference type="NCBI Taxonomy" id="2027878"/>
    <lineage>
        <taxon>Bacteria</taxon>
        <taxon>Pseudomonadati</taxon>
        <taxon>Bacteroidota</taxon>
        <taxon>Cytophagia</taxon>
        <taxon>Cytophagales</taxon>
        <taxon>Leadbetterellaceae</taxon>
        <taxon>Emticicia</taxon>
    </lineage>
</organism>
<evidence type="ECO:0000259" key="9">
    <source>
        <dbReference type="PROSITE" id="PS51278"/>
    </source>
</evidence>
<dbReference type="Gene3D" id="3.60.20.10">
    <property type="entry name" value="Glutamine Phosphoribosylpyrophosphate, subunit 1, domain 1"/>
    <property type="match status" value="1"/>
</dbReference>
<dbReference type="RefSeq" id="WP_340235843.1">
    <property type="nucleotide sequence ID" value="NZ_JBBEWC010000005.1"/>
</dbReference>
<keyword evidence="6" id="KW-0677">Repeat</keyword>
<protein>
    <recommendedName>
        <fullName evidence="3 8">Glutamine--fructose-6-phosphate aminotransferase [isomerizing]</fullName>
        <ecNumber evidence="2 8">2.6.1.16</ecNumber>
    </recommendedName>
    <alternativeName>
        <fullName evidence="8">D-fructose-6-phosphate amidotransferase</fullName>
    </alternativeName>
    <alternativeName>
        <fullName evidence="8">GFAT</fullName>
    </alternativeName>
    <alternativeName>
        <fullName evidence="8">Glucosamine-6-phosphate synthase</fullName>
    </alternativeName>
    <alternativeName>
        <fullName evidence="8">Hexosephosphate aminotransferase</fullName>
    </alternativeName>
    <alternativeName>
        <fullName evidence="8">L-glutamine--D-fructose-6-phosphate amidotransferase</fullName>
    </alternativeName>
</protein>
<proteinExistence type="inferred from homology"/>